<feature type="compositionally biased region" description="Low complexity" evidence="5">
    <location>
        <begin position="29"/>
        <end position="44"/>
    </location>
</feature>
<keyword evidence="3 7" id="KW-0732">Signal</keyword>
<keyword evidence="4" id="KW-0572">Peptidoglycan-anchor</keyword>
<keyword evidence="6" id="KW-0472">Membrane</keyword>
<evidence type="ECO:0000256" key="1">
    <source>
        <dbReference type="ARBA" id="ARBA00022512"/>
    </source>
</evidence>
<evidence type="ECO:0000256" key="5">
    <source>
        <dbReference type="SAM" id="MobiDB-lite"/>
    </source>
</evidence>
<feature type="compositionally biased region" description="Low complexity" evidence="5">
    <location>
        <begin position="73"/>
        <end position="88"/>
    </location>
</feature>
<feature type="region of interest" description="Disordered" evidence="5">
    <location>
        <begin position="26"/>
        <end position="101"/>
    </location>
</feature>
<evidence type="ECO:0000256" key="2">
    <source>
        <dbReference type="ARBA" id="ARBA00022525"/>
    </source>
</evidence>
<sequence>MKKYTISQFLLATTVLQLAQPYLVQAEEPSATSPTVAATSTTSSEDGRLALAGSAASSTGQGDEMEAITDGDTTSGSSEESATVSSSGEGSGKETLSTKETVEAPAALSTLDDSKLQAWITKHQFQFVQTLFRTDGENKEIHASVDGYQAPYDLKDYTYLSSIITTTDKGPSLVHIYRDASYVDQAIVRTEYYDGTSGKKLQKDQKGQAFEESIGERKYYYDVIVEENGEKVYKIFYLTDEDFVAYGGSKYYVRLTDYTRFVDQSTGQEIATQQEGFIPIYDVSGYHFVSAEIIEENGLSYFVQTFASDESSEEIANTEATNEIGQVVEKDTDDSPSQAKASKMGLPSTGENRSLATVFGLGLLAVLALVGIRWFKAKSKND</sequence>
<evidence type="ECO:0000259" key="8">
    <source>
        <dbReference type="PROSITE" id="PS50847"/>
    </source>
</evidence>
<evidence type="ECO:0000313" key="9">
    <source>
        <dbReference type="EMBL" id="MDQ0222838.1"/>
    </source>
</evidence>
<evidence type="ECO:0000256" key="6">
    <source>
        <dbReference type="SAM" id="Phobius"/>
    </source>
</evidence>
<keyword evidence="2" id="KW-0964">Secreted</keyword>
<evidence type="ECO:0000313" key="10">
    <source>
        <dbReference type="Proteomes" id="UP001223079"/>
    </source>
</evidence>
<dbReference type="NCBIfam" id="TIGR01167">
    <property type="entry name" value="LPXTG_anchor"/>
    <property type="match status" value="1"/>
</dbReference>
<feature type="transmembrane region" description="Helical" evidence="6">
    <location>
        <begin position="355"/>
        <end position="375"/>
    </location>
</feature>
<proteinExistence type="predicted"/>
<dbReference type="EMBL" id="JAUSTM010000012">
    <property type="protein sequence ID" value="MDQ0222838.1"/>
    <property type="molecule type" value="Genomic_DNA"/>
</dbReference>
<feature type="signal peptide" evidence="7">
    <location>
        <begin position="1"/>
        <end position="26"/>
    </location>
</feature>
<dbReference type="Proteomes" id="UP001223079">
    <property type="component" value="Unassembled WGS sequence"/>
</dbReference>
<organism evidence="9 10">
    <name type="scientific">Streptococcus moroccensis</name>
    <dbReference type="NCBI Taxonomy" id="1451356"/>
    <lineage>
        <taxon>Bacteria</taxon>
        <taxon>Bacillati</taxon>
        <taxon>Bacillota</taxon>
        <taxon>Bacilli</taxon>
        <taxon>Lactobacillales</taxon>
        <taxon>Streptococcaceae</taxon>
        <taxon>Streptococcus</taxon>
    </lineage>
</organism>
<keyword evidence="6" id="KW-0812">Transmembrane</keyword>
<keyword evidence="6" id="KW-1133">Transmembrane helix</keyword>
<feature type="compositionally biased region" description="Low complexity" evidence="5">
    <location>
        <begin position="52"/>
        <end position="62"/>
    </location>
</feature>
<feature type="chain" id="PRO_5046273493" evidence="7">
    <location>
        <begin position="27"/>
        <end position="382"/>
    </location>
</feature>
<comment type="caution">
    <text evidence="9">The sequence shown here is derived from an EMBL/GenBank/DDBJ whole genome shotgun (WGS) entry which is preliminary data.</text>
</comment>
<gene>
    <name evidence="9" type="ORF">J2S23_001396</name>
</gene>
<evidence type="ECO:0000256" key="3">
    <source>
        <dbReference type="ARBA" id="ARBA00022729"/>
    </source>
</evidence>
<feature type="domain" description="Gram-positive cocci surface proteins LPxTG" evidence="8">
    <location>
        <begin position="346"/>
        <end position="382"/>
    </location>
</feature>
<dbReference type="PROSITE" id="PS50847">
    <property type="entry name" value="GRAM_POS_ANCHORING"/>
    <property type="match status" value="1"/>
</dbReference>
<dbReference type="InterPro" id="IPR019931">
    <property type="entry name" value="LPXTG_anchor"/>
</dbReference>
<evidence type="ECO:0000256" key="7">
    <source>
        <dbReference type="SAM" id="SignalP"/>
    </source>
</evidence>
<reference evidence="9 10" key="1">
    <citation type="submission" date="2023-07" db="EMBL/GenBank/DDBJ databases">
        <title>Genomic Encyclopedia of Type Strains, Phase IV (KMG-IV): sequencing the most valuable type-strain genomes for metagenomic binning, comparative biology and taxonomic classification.</title>
        <authorList>
            <person name="Goeker M."/>
        </authorList>
    </citation>
    <scope>NUCLEOTIDE SEQUENCE [LARGE SCALE GENOMIC DNA]</scope>
    <source>
        <strain evidence="9 10">DSM 105143</strain>
    </source>
</reference>
<dbReference type="RefSeq" id="WP_307122015.1">
    <property type="nucleotide sequence ID" value="NZ_JAUSTM010000012.1"/>
</dbReference>
<keyword evidence="1" id="KW-0134">Cell wall</keyword>
<keyword evidence="10" id="KW-1185">Reference proteome</keyword>
<name>A0ABT9YS71_9STRE</name>
<accession>A0ABT9YS71</accession>
<protein>
    <submittedName>
        <fullName evidence="9">LPXTG-motif cell wall-anchored protein</fullName>
    </submittedName>
</protein>
<evidence type="ECO:0000256" key="4">
    <source>
        <dbReference type="ARBA" id="ARBA00023088"/>
    </source>
</evidence>